<keyword evidence="2" id="KW-1185">Reference proteome</keyword>
<protein>
    <recommendedName>
        <fullName evidence="3">Glycosyltransferase</fullName>
    </recommendedName>
</protein>
<gene>
    <name evidence="1" type="ORF">DLR69_15520</name>
</gene>
<accession>A0ABX9FEA1</accession>
<dbReference type="RefSeq" id="WP_113593878.1">
    <property type="nucleotide sequence ID" value="NZ_CAWNVX010000034.1"/>
</dbReference>
<sequence length="396" mass="44889">MKALRDGDVHAVSVGGTLFRCEVNKVKMKKIVFYYPSMNIGGAQLLFVRLANEISKLSGYSASVVDFLDGYIANNININVSHIIYENKSRPKVPADCIVVTPISNIINVYNKIELKENIKFIFWGIHPENTIDILRGARYLRKFGQFGETILKLINIRCYLSIRRAILLGLSKNSVVFMDSANRDRTFKFYNIHQTYNSFLPIPVPVESELQDGGAVSKRSVAWIGRLSSEKIHSLIYSMTELDKIGKFNFHIVGDGKYRHLLNSQCYKNLNIIYHGYIKNTGLSRLLLDNKIGLVFAMGTSVLESGMMALPSILVNPSYEPISPNYSPDWIYEAQDYTLGKFEYNSKDLSFRDMINDYLLDDKNLIGLKCRDYVLRNHSLCSVTSKLLAQASLAS</sequence>
<dbReference type="Proteomes" id="UP000252488">
    <property type="component" value="Unassembled WGS sequence"/>
</dbReference>
<evidence type="ECO:0000313" key="1">
    <source>
        <dbReference type="EMBL" id="RBM51886.1"/>
    </source>
</evidence>
<proteinExistence type="predicted"/>
<reference evidence="1 2" key="1">
    <citation type="submission" date="2018-06" db="EMBL/GenBank/DDBJ databases">
        <title>Draft genome sequences of nine Vibrio sp. clinical isolates from across the United States representing the closest known relative of Vibrio cholerae.</title>
        <authorList>
            <person name="Islam M.T."/>
            <person name="Liang K."/>
            <person name="Im M.S."/>
            <person name="Winkjer J."/>
            <person name="Busby S."/>
            <person name="Batra D."/>
            <person name="Rowe L."/>
            <person name="Tarr C.L."/>
            <person name="Boucher Y."/>
        </authorList>
    </citation>
    <scope>NUCLEOTIDE SEQUENCE [LARGE SCALE GENOMIC DNA]</scope>
    <source>
        <strain evidence="1 2">2016V-1111</strain>
    </source>
</reference>
<organism evidence="1 2">
    <name type="scientific">Vibrio paracholerae</name>
    <dbReference type="NCBI Taxonomy" id="650003"/>
    <lineage>
        <taxon>Bacteria</taxon>
        <taxon>Pseudomonadati</taxon>
        <taxon>Pseudomonadota</taxon>
        <taxon>Gammaproteobacteria</taxon>
        <taxon>Vibrionales</taxon>
        <taxon>Vibrionaceae</taxon>
        <taxon>Vibrio</taxon>
    </lineage>
</organism>
<dbReference type="SUPFAM" id="SSF53756">
    <property type="entry name" value="UDP-Glycosyltransferase/glycogen phosphorylase"/>
    <property type="match status" value="1"/>
</dbReference>
<name>A0ABX9FEA1_9VIBR</name>
<comment type="caution">
    <text evidence="1">The sequence shown here is derived from an EMBL/GenBank/DDBJ whole genome shotgun (WGS) entry which is preliminary data.</text>
</comment>
<dbReference type="EMBL" id="QKKR01000036">
    <property type="protein sequence ID" value="RBM51886.1"/>
    <property type="molecule type" value="Genomic_DNA"/>
</dbReference>
<evidence type="ECO:0000313" key="2">
    <source>
        <dbReference type="Proteomes" id="UP000252488"/>
    </source>
</evidence>
<evidence type="ECO:0008006" key="3">
    <source>
        <dbReference type="Google" id="ProtNLM"/>
    </source>
</evidence>